<feature type="region of interest" description="Disordered" evidence="1">
    <location>
        <begin position="1"/>
        <end position="85"/>
    </location>
</feature>
<name>A0ABN1U2U8_9ACTN</name>
<feature type="compositionally biased region" description="Polar residues" evidence="1">
    <location>
        <begin position="70"/>
        <end position="79"/>
    </location>
</feature>
<keyword evidence="3" id="KW-1185">Reference proteome</keyword>
<proteinExistence type="predicted"/>
<organism evidence="2 3">
    <name type="scientific">Kitasatospora arboriphila</name>
    <dbReference type="NCBI Taxonomy" id="258052"/>
    <lineage>
        <taxon>Bacteria</taxon>
        <taxon>Bacillati</taxon>
        <taxon>Actinomycetota</taxon>
        <taxon>Actinomycetes</taxon>
        <taxon>Kitasatosporales</taxon>
        <taxon>Streptomycetaceae</taxon>
        <taxon>Kitasatospora</taxon>
    </lineage>
</organism>
<evidence type="ECO:0000313" key="3">
    <source>
        <dbReference type="Proteomes" id="UP001499987"/>
    </source>
</evidence>
<accession>A0ABN1U2U8</accession>
<protein>
    <submittedName>
        <fullName evidence="2">Uncharacterized protein</fullName>
    </submittedName>
</protein>
<comment type="caution">
    <text evidence="2">The sequence shown here is derived from an EMBL/GenBank/DDBJ whole genome shotgun (WGS) entry which is preliminary data.</text>
</comment>
<evidence type="ECO:0000313" key="2">
    <source>
        <dbReference type="EMBL" id="GAA1113087.1"/>
    </source>
</evidence>
<evidence type="ECO:0000256" key="1">
    <source>
        <dbReference type="SAM" id="MobiDB-lite"/>
    </source>
</evidence>
<gene>
    <name evidence="2" type="ORF">GCM10009663_62500</name>
</gene>
<reference evidence="2 3" key="1">
    <citation type="journal article" date="2019" name="Int. J. Syst. Evol. Microbiol.">
        <title>The Global Catalogue of Microorganisms (GCM) 10K type strain sequencing project: providing services to taxonomists for standard genome sequencing and annotation.</title>
        <authorList>
            <consortium name="The Broad Institute Genomics Platform"/>
            <consortium name="The Broad Institute Genome Sequencing Center for Infectious Disease"/>
            <person name="Wu L."/>
            <person name="Ma J."/>
        </authorList>
    </citation>
    <scope>NUCLEOTIDE SEQUENCE [LARGE SCALE GENOMIC DNA]</scope>
    <source>
        <strain evidence="2 3">JCM 13002</strain>
    </source>
</reference>
<dbReference type="EMBL" id="BAAALD010000087">
    <property type="protein sequence ID" value="GAA1113087.1"/>
    <property type="molecule type" value="Genomic_DNA"/>
</dbReference>
<dbReference type="Proteomes" id="UP001499987">
    <property type="component" value="Unassembled WGS sequence"/>
</dbReference>
<sequence length="85" mass="8875">MTAGPGPSAGSRISPKRTDGTGRAPLRSSGCNPRRFLLAHRQGIPQEGDGAFRDGPRPSEYSPPAASRHCQGSTTATGSRRSKAE</sequence>